<dbReference type="AlphaFoldDB" id="A0A6A8GE35"/>
<comment type="caution">
    <text evidence="2">The sequence shown here is derived from an EMBL/GenBank/DDBJ whole genome shotgun (WGS) entry which is preliminary data.</text>
</comment>
<organism evidence="2 3">
    <name type="scientific">Haloferax litoreum</name>
    <dbReference type="NCBI Taxonomy" id="2666140"/>
    <lineage>
        <taxon>Archaea</taxon>
        <taxon>Methanobacteriati</taxon>
        <taxon>Methanobacteriota</taxon>
        <taxon>Stenosarchaea group</taxon>
        <taxon>Halobacteria</taxon>
        <taxon>Halobacteriales</taxon>
        <taxon>Haloferacaceae</taxon>
        <taxon>Haloferax</taxon>
    </lineage>
</organism>
<proteinExistence type="predicted"/>
<reference evidence="2 3" key="1">
    <citation type="submission" date="2019-11" db="EMBL/GenBank/DDBJ databases">
        <title>Whole genome sequence of Haloferax sp. MBLA0076.</title>
        <authorList>
            <person name="Seo M.-J."/>
            <person name="Cho E.-S."/>
        </authorList>
    </citation>
    <scope>NUCLEOTIDE SEQUENCE [LARGE SCALE GENOMIC DNA]</scope>
    <source>
        <strain evidence="2 3">MBLA0076</strain>
    </source>
</reference>
<protein>
    <submittedName>
        <fullName evidence="2">Uncharacterized protein</fullName>
    </submittedName>
</protein>
<dbReference type="RefSeq" id="WP_151161776.1">
    <property type="nucleotide sequence ID" value="NZ_WKJO01000001.1"/>
</dbReference>
<evidence type="ECO:0000313" key="3">
    <source>
        <dbReference type="Proteomes" id="UP000439022"/>
    </source>
</evidence>
<gene>
    <name evidence="2" type="ORF">GJR96_04150</name>
</gene>
<sequence length="373" mass="41304">MNRRAFLSASGLLFLAGCSTQDTTETTTSPPTTTQSTTETPSPMTESPTPPTETETPETTAEPTTEETTTEEPDRVDRILTLVQEDLDAAVRAFAGVAAPDGGFHDLNAAISFPFDDVSDSLFDARGHLGTLEQFELDQAQQRRRTQLRQAHWFLWWTGRTHERLNQVLLRTNNAVSRFYDAEYGRIDTQVAQIGDALDEATESFDSLLDESDASSLDAITELTPDDYTRKVDSLEAELTQFDTFGEMLLTMRNAINRLQRGFDEYLGSSYEDATETFFRAAVAFEDVSEALSDLDPIVALETPLADFVCLSDALAQGSDVLGEAATAGDLDIPERQTDKEDEARTAFESCDLVMERVPIVPAFFDELPEERT</sequence>
<dbReference type="PROSITE" id="PS51257">
    <property type="entry name" value="PROKAR_LIPOPROTEIN"/>
    <property type="match status" value="1"/>
</dbReference>
<name>A0A6A8GE35_9EURY</name>
<evidence type="ECO:0000313" key="2">
    <source>
        <dbReference type="EMBL" id="MRX21149.1"/>
    </source>
</evidence>
<feature type="region of interest" description="Disordered" evidence="1">
    <location>
        <begin position="19"/>
        <end position="74"/>
    </location>
</feature>
<feature type="compositionally biased region" description="Low complexity" evidence="1">
    <location>
        <begin position="19"/>
        <end position="63"/>
    </location>
</feature>
<dbReference type="Proteomes" id="UP000439022">
    <property type="component" value="Unassembled WGS sequence"/>
</dbReference>
<dbReference type="EMBL" id="WKJO01000001">
    <property type="protein sequence ID" value="MRX21149.1"/>
    <property type="molecule type" value="Genomic_DNA"/>
</dbReference>
<evidence type="ECO:0000256" key="1">
    <source>
        <dbReference type="SAM" id="MobiDB-lite"/>
    </source>
</evidence>
<keyword evidence="3" id="KW-1185">Reference proteome</keyword>
<accession>A0A6A8GE35</accession>